<protein>
    <submittedName>
        <fullName evidence="3">Uncharacterized protein</fullName>
    </submittedName>
</protein>
<keyword evidence="1 2" id="KW-0732">Signal</keyword>
<gene>
    <name evidence="3" type="ORF">C8N47_1139</name>
</gene>
<dbReference type="AlphaFoldDB" id="A0A2T5BZN2"/>
<evidence type="ECO:0000256" key="1">
    <source>
        <dbReference type="ARBA" id="ARBA00022729"/>
    </source>
</evidence>
<dbReference type="GO" id="GO:0016491">
    <property type="term" value="F:oxidoreductase activity"/>
    <property type="evidence" value="ECO:0007669"/>
    <property type="project" value="TreeGrafter"/>
</dbReference>
<dbReference type="PANTHER" id="PTHR35038:SF8">
    <property type="entry name" value="C-TYPE POLYHEME CYTOCHROME OMCC"/>
    <property type="match status" value="1"/>
</dbReference>
<dbReference type="InterPro" id="IPR036280">
    <property type="entry name" value="Multihaem_cyt_sf"/>
</dbReference>
<dbReference type="Proteomes" id="UP000243525">
    <property type="component" value="Unassembled WGS sequence"/>
</dbReference>
<evidence type="ECO:0000313" key="3">
    <source>
        <dbReference type="EMBL" id="PTN07744.1"/>
    </source>
</evidence>
<name>A0A2T5BZN2_9BACT</name>
<sequence>MKIKTLFRLLTIAALVLFVIPSCVKEGPPGLAGADGSNGTNGSDGADGEVACLVCHGGDNLNEIRGEFAVSEHSAGAIAVDYAGGRASCAPCHSHEQFVQTMTLGKVNGDIANPSAWQCSTCHGIHATFEQEDFALRTTAPVDILGTSYDIGNNSNLCATCHKPRRGWDDYDDLSHPDSVMVTSTHAGPHHGPQASLMMGVGGDHRIGSIDASVIGPSPHGSNTEKGTCVGCHMYDGEAGDEGGHTFWPSLESCQECHETDDFDYNGKQKIINDLLAELAELLENEVGQPIKEVEIDGEEQWVVESGTVTGIIHEEDGAYHPVVGQFSRDAYSAFWNFITIYEDRSHGVHNPPYAEALLHNSIEVLKD</sequence>
<dbReference type="EMBL" id="QAAD01000013">
    <property type="protein sequence ID" value="PTN07744.1"/>
    <property type="molecule type" value="Genomic_DNA"/>
</dbReference>
<dbReference type="InterPro" id="IPR051829">
    <property type="entry name" value="Multiheme_Cytochr_ET"/>
</dbReference>
<comment type="caution">
    <text evidence="3">The sequence shown here is derived from an EMBL/GenBank/DDBJ whole genome shotgun (WGS) entry which is preliminary data.</text>
</comment>
<evidence type="ECO:0000313" key="4">
    <source>
        <dbReference type="Proteomes" id="UP000243525"/>
    </source>
</evidence>
<dbReference type="OrthoDB" id="9777268at2"/>
<feature type="chain" id="PRO_5015673080" evidence="2">
    <location>
        <begin position="25"/>
        <end position="368"/>
    </location>
</feature>
<dbReference type="PANTHER" id="PTHR35038">
    <property type="entry name" value="DISSIMILATORY SULFITE REDUCTASE SIRA"/>
    <property type="match status" value="1"/>
</dbReference>
<dbReference type="Gene3D" id="1.20.140.10">
    <property type="entry name" value="Butyryl-CoA Dehydrogenase, subunit A, domain 3"/>
    <property type="match status" value="1"/>
</dbReference>
<feature type="signal peptide" evidence="2">
    <location>
        <begin position="1"/>
        <end position="24"/>
    </location>
</feature>
<evidence type="ECO:0000256" key="2">
    <source>
        <dbReference type="SAM" id="SignalP"/>
    </source>
</evidence>
<reference evidence="3 4" key="1">
    <citation type="submission" date="2018-04" db="EMBL/GenBank/DDBJ databases">
        <title>Genomic Encyclopedia of Archaeal and Bacterial Type Strains, Phase II (KMG-II): from individual species to whole genera.</title>
        <authorList>
            <person name="Goeker M."/>
        </authorList>
    </citation>
    <scope>NUCLEOTIDE SEQUENCE [LARGE SCALE GENOMIC DNA]</scope>
    <source>
        <strain evidence="3 4">DSM 28823</strain>
    </source>
</reference>
<dbReference type="Gene3D" id="3.90.10.10">
    <property type="entry name" value="Cytochrome C3"/>
    <property type="match status" value="1"/>
</dbReference>
<accession>A0A2T5BZN2</accession>
<keyword evidence="4" id="KW-1185">Reference proteome</keyword>
<dbReference type="SUPFAM" id="SSF48695">
    <property type="entry name" value="Multiheme cytochromes"/>
    <property type="match status" value="1"/>
</dbReference>
<dbReference type="RefSeq" id="WP_107822941.1">
    <property type="nucleotide sequence ID" value="NZ_OY782574.1"/>
</dbReference>
<organism evidence="3 4">
    <name type="scientific">Mangrovibacterium marinum</name>
    <dbReference type="NCBI Taxonomy" id="1639118"/>
    <lineage>
        <taxon>Bacteria</taxon>
        <taxon>Pseudomonadati</taxon>
        <taxon>Bacteroidota</taxon>
        <taxon>Bacteroidia</taxon>
        <taxon>Marinilabiliales</taxon>
        <taxon>Prolixibacteraceae</taxon>
        <taxon>Mangrovibacterium</taxon>
    </lineage>
</organism>
<proteinExistence type="predicted"/>